<keyword evidence="2" id="KW-1185">Reference proteome</keyword>
<dbReference type="Proteomes" id="UP001551210">
    <property type="component" value="Unassembled WGS sequence"/>
</dbReference>
<dbReference type="InterPro" id="IPR047589">
    <property type="entry name" value="DUF11_rpt"/>
</dbReference>
<dbReference type="NCBIfam" id="TIGR01451">
    <property type="entry name" value="B_ant_repeat"/>
    <property type="match status" value="1"/>
</dbReference>
<proteinExistence type="predicted"/>
<dbReference type="RefSeq" id="WP_359209334.1">
    <property type="nucleotide sequence ID" value="NZ_JBEZAM010000023.1"/>
</dbReference>
<dbReference type="EMBL" id="JBEZAM010000023">
    <property type="protein sequence ID" value="MEU7295207.1"/>
    <property type="molecule type" value="Genomic_DNA"/>
</dbReference>
<name>A0ABV3CYA9_STREX</name>
<protein>
    <submittedName>
        <fullName evidence="1">Uncharacterized protein</fullName>
    </submittedName>
</protein>
<gene>
    <name evidence="1" type="ORF">AB0A76_18645</name>
</gene>
<evidence type="ECO:0000313" key="2">
    <source>
        <dbReference type="Proteomes" id="UP001551210"/>
    </source>
</evidence>
<organism evidence="1 2">
    <name type="scientific">Streptomyces exfoliatus</name>
    <name type="common">Streptomyces hydrogenans</name>
    <dbReference type="NCBI Taxonomy" id="1905"/>
    <lineage>
        <taxon>Bacteria</taxon>
        <taxon>Bacillati</taxon>
        <taxon>Actinomycetota</taxon>
        <taxon>Actinomycetes</taxon>
        <taxon>Kitasatosporales</taxon>
        <taxon>Streptomycetaceae</taxon>
        <taxon>Streptomyces</taxon>
    </lineage>
</organism>
<evidence type="ECO:0000313" key="1">
    <source>
        <dbReference type="EMBL" id="MEU7295207.1"/>
    </source>
</evidence>
<reference evidence="1 2" key="1">
    <citation type="submission" date="2024-06" db="EMBL/GenBank/DDBJ databases">
        <title>The Natural Products Discovery Center: Release of the First 8490 Sequenced Strains for Exploring Actinobacteria Biosynthetic Diversity.</title>
        <authorList>
            <person name="Kalkreuter E."/>
            <person name="Kautsar S.A."/>
            <person name="Yang D."/>
            <person name="Bader C.D."/>
            <person name="Teijaro C.N."/>
            <person name="Fluegel L."/>
            <person name="Davis C.M."/>
            <person name="Simpson J.R."/>
            <person name="Lauterbach L."/>
            <person name="Steele A.D."/>
            <person name="Gui C."/>
            <person name="Meng S."/>
            <person name="Li G."/>
            <person name="Viehrig K."/>
            <person name="Ye F."/>
            <person name="Su P."/>
            <person name="Kiefer A.F."/>
            <person name="Nichols A."/>
            <person name="Cepeda A.J."/>
            <person name="Yan W."/>
            <person name="Fan B."/>
            <person name="Jiang Y."/>
            <person name="Adhikari A."/>
            <person name="Zheng C.-J."/>
            <person name="Schuster L."/>
            <person name="Cowan T.M."/>
            <person name="Smanski M.J."/>
            <person name="Chevrette M.G."/>
            <person name="De Carvalho L.P.S."/>
            <person name="Shen B."/>
        </authorList>
    </citation>
    <scope>NUCLEOTIDE SEQUENCE [LARGE SCALE GENOMIC DNA]</scope>
    <source>
        <strain evidence="1 2">NPDC045705</strain>
    </source>
</reference>
<comment type="caution">
    <text evidence="1">The sequence shown here is derived from an EMBL/GenBank/DDBJ whole genome shotgun (WGS) entry which is preliminary data.</text>
</comment>
<sequence>MKDEGVRNDLLRLPRHRHRHRAENVTVTDALPAGLTFVSSPDGCTATGQQVTCPHARP</sequence>
<accession>A0ABV3CYA9</accession>